<gene>
    <name evidence="4" type="primary">flgB</name>
    <name evidence="4" type="ORF">BbINS_05382</name>
</gene>
<protein>
    <submittedName>
        <fullName evidence="4">Flagellar basal body rod protein FlgB</fullName>
    </submittedName>
</protein>
<organism evidence="4 5">
    <name type="scientific">Bartonella bacilliformis INS</name>
    <dbReference type="NCBI Taxonomy" id="1206782"/>
    <lineage>
        <taxon>Bacteria</taxon>
        <taxon>Pseudomonadati</taxon>
        <taxon>Pseudomonadota</taxon>
        <taxon>Alphaproteobacteria</taxon>
        <taxon>Hyphomicrobiales</taxon>
        <taxon>Bartonellaceae</taxon>
        <taxon>Bartonella</taxon>
    </lineage>
</organism>
<comment type="similarity">
    <text evidence="2">Belongs to the flagella basal body rod proteins family.</text>
</comment>
<comment type="caution">
    <text evidence="4">The sequence shown here is derived from an EMBL/GenBank/DDBJ whole genome shotgun (WGS) entry which is preliminary data.</text>
</comment>
<evidence type="ECO:0000256" key="2">
    <source>
        <dbReference type="ARBA" id="ARBA00009677"/>
    </source>
</evidence>
<keyword evidence="4" id="KW-0282">Flagellum</keyword>
<sequence length="128" mass="13926">MDPVNLFDLASKQAEWLSVRQKAVASNVANANTPGYQARDVQNFTDIVQNKAISMKVTHVQHMDLTENGMEAQVIRPDNAGGVTHSGNNVNLEEEMSKGAAIGREMSLNTAIVKAFHRMTMLTVRGGS</sequence>
<evidence type="ECO:0000259" key="3">
    <source>
        <dbReference type="Pfam" id="PF00460"/>
    </source>
</evidence>
<evidence type="ECO:0000256" key="1">
    <source>
        <dbReference type="ARBA" id="ARBA00004117"/>
    </source>
</evidence>
<dbReference type="Pfam" id="PF00460">
    <property type="entry name" value="Flg_bb_rod"/>
    <property type="match status" value="1"/>
</dbReference>
<dbReference type="NCBIfam" id="NF004653">
    <property type="entry name" value="PRK06003.1"/>
    <property type="match status" value="1"/>
</dbReference>
<evidence type="ECO:0000313" key="4">
    <source>
        <dbReference type="EMBL" id="EKS43041.1"/>
    </source>
</evidence>
<dbReference type="InterPro" id="IPR019776">
    <property type="entry name" value="Flagellar_basal_body_rod_CS"/>
</dbReference>
<feature type="domain" description="Flagellar basal body rod protein N-terminal" evidence="3">
    <location>
        <begin position="18"/>
        <end position="37"/>
    </location>
</feature>
<keyword evidence="4" id="KW-0969">Cilium</keyword>
<comment type="subcellular location">
    <subcellularLocation>
        <location evidence="1">Bacterial flagellum basal body</location>
    </subcellularLocation>
</comment>
<name>A0ABN0IEN9_BARBA</name>
<keyword evidence="5" id="KW-1185">Reference proteome</keyword>
<dbReference type="EMBL" id="AMQK01000019">
    <property type="protein sequence ID" value="EKS43041.1"/>
    <property type="molecule type" value="Genomic_DNA"/>
</dbReference>
<accession>A0ABN0IEN9</accession>
<proteinExistence type="inferred from homology"/>
<dbReference type="GeneID" id="4684987"/>
<dbReference type="PROSITE" id="PS00588">
    <property type="entry name" value="FLAGELLA_BB_ROD"/>
    <property type="match status" value="1"/>
</dbReference>
<reference evidence="4 5" key="1">
    <citation type="journal article" date="2013" name="Genome Announc.">
        <title>Whole Genome Sequencing and Comparative Analysis of Bartonella bacilliformis Strain INS, the Causative Agent of Carrion's Disease.</title>
        <authorList>
            <person name="Tarazona D."/>
            <person name="Padilla C."/>
            <person name="Caceres O."/>
            <person name="Montenegro J.D."/>
            <person name="Bailon H."/>
            <person name="Ventura G."/>
            <person name="Mendoza G."/>
            <person name="Anaya E."/>
            <person name="Guio H."/>
        </authorList>
    </citation>
    <scope>NUCLEOTIDE SEQUENCE [LARGE SCALE GENOMIC DNA]</scope>
    <source>
        <strain evidence="4 5">INS</strain>
    </source>
</reference>
<dbReference type="Proteomes" id="UP000009359">
    <property type="component" value="Unassembled WGS sequence"/>
</dbReference>
<dbReference type="RefSeq" id="WP_005767779.1">
    <property type="nucleotide sequence ID" value="NZ_AMQK01000019.1"/>
</dbReference>
<dbReference type="InterPro" id="IPR001444">
    <property type="entry name" value="Flag_bb_rod_N"/>
</dbReference>
<evidence type="ECO:0000313" key="5">
    <source>
        <dbReference type="Proteomes" id="UP000009359"/>
    </source>
</evidence>
<keyword evidence="4" id="KW-0966">Cell projection</keyword>